<gene>
    <name evidence="2" type="ORF">CWATWH0005_4507</name>
</gene>
<comment type="caution">
    <text evidence="2">The sequence shown here is derived from an EMBL/GenBank/DDBJ whole genome shotgun (WGS) entry which is preliminary data.</text>
</comment>
<dbReference type="AlphaFoldDB" id="T2IQD8"/>
<dbReference type="Proteomes" id="UP000017981">
    <property type="component" value="Unassembled WGS sequence"/>
</dbReference>
<reference evidence="2 3" key="1">
    <citation type="submission" date="2013-01" db="EMBL/GenBank/DDBJ databases">
        <authorList>
            <person name="Bench S."/>
        </authorList>
    </citation>
    <scope>NUCLEOTIDE SEQUENCE [LARGE SCALE GENOMIC DNA]</scope>
    <source>
        <strain evidence="2 3">WH 0005</strain>
    </source>
</reference>
<name>T2IQD8_CROWT</name>
<sequence>MGTYAGVETNTSIMITNNQFFYISPETYLEGERVSPIKHEYRKGQVYAMVGAKKSHIVLASNLTMILGNHLENSPCLVLNSDIKVRLEEANCYYYPDIAVVCDEREINNTDDFILYPLLIIEVLSKSTEAFDRGQKFSDYQTCPSLKEYVLIHQDVMKIECYRRDESGNWTENIYQLGDEVEFLTVNYRGSIETIYRKVPGF</sequence>
<dbReference type="Gene3D" id="3.90.1570.10">
    <property type="entry name" value="tt1808, chain A"/>
    <property type="match status" value="1"/>
</dbReference>
<proteinExistence type="predicted"/>
<evidence type="ECO:0000313" key="3">
    <source>
        <dbReference type="Proteomes" id="UP000017981"/>
    </source>
</evidence>
<dbReference type="SUPFAM" id="SSF52980">
    <property type="entry name" value="Restriction endonuclease-like"/>
    <property type="match status" value="1"/>
</dbReference>
<feature type="domain" description="Putative restriction endonuclease" evidence="1">
    <location>
        <begin position="26"/>
        <end position="181"/>
    </location>
</feature>
<dbReference type="EMBL" id="CAQL01000482">
    <property type="protein sequence ID" value="CCQ55781.1"/>
    <property type="molecule type" value="Genomic_DNA"/>
</dbReference>
<accession>T2IQD8</accession>
<protein>
    <recommendedName>
        <fullName evidence="1">Putative restriction endonuclease domain-containing protein</fullName>
    </recommendedName>
</protein>
<dbReference type="InterPro" id="IPR008538">
    <property type="entry name" value="Uma2"/>
</dbReference>
<dbReference type="InterPro" id="IPR011335">
    <property type="entry name" value="Restrct_endonuc-II-like"/>
</dbReference>
<evidence type="ECO:0000313" key="2">
    <source>
        <dbReference type="EMBL" id="CCQ55781.1"/>
    </source>
</evidence>
<dbReference type="CDD" id="cd06260">
    <property type="entry name" value="DUF820-like"/>
    <property type="match status" value="1"/>
</dbReference>
<dbReference type="Pfam" id="PF05685">
    <property type="entry name" value="Uma2"/>
    <property type="match status" value="1"/>
</dbReference>
<organism evidence="2 3">
    <name type="scientific">Crocosphaera watsonii WH 0005</name>
    <dbReference type="NCBI Taxonomy" id="423472"/>
    <lineage>
        <taxon>Bacteria</taxon>
        <taxon>Bacillati</taxon>
        <taxon>Cyanobacteriota</taxon>
        <taxon>Cyanophyceae</taxon>
        <taxon>Oscillatoriophycideae</taxon>
        <taxon>Chroococcales</taxon>
        <taxon>Aphanothecaceae</taxon>
        <taxon>Crocosphaera</taxon>
    </lineage>
</organism>
<dbReference type="PANTHER" id="PTHR36558:SF1">
    <property type="entry name" value="RESTRICTION ENDONUCLEASE DOMAIN-CONTAINING PROTEIN-RELATED"/>
    <property type="match status" value="1"/>
</dbReference>
<dbReference type="PANTHER" id="PTHR36558">
    <property type="entry name" value="GLR1098 PROTEIN"/>
    <property type="match status" value="1"/>
</dbReference>
<evidence type="ECO:0000259" key="1">
    <source>
        <dbReference type="Pfam" id="PF05685"/>
    </source>
</evidence>
<reference evidence="2 3" key="2">
    <citation type="submission" date="2013-09" db="EMBL/GenBank/DDBJ databases">
        <title>Whole genome comparison of six Crocosphaera watsonii strains with differing phenotypes.</title>
        <authorList>
            <person name="Bench S.R."/>
            <person name="Heller P."/>
            <person name="Frank I."/>
            <person name="Arciniega M."/>
            <person name="Shilova I.N."/>
            <person name="Zehr J.P."/>
        </authorList>
    </citation>
    <scope>NUCLEOTIDE SEQUENCE [LARGE SCALE GENOMIC DNA]</scope>
    <source>
        <strain evidence="2 3">WH 0005</strain>
    </source>
</reference>
<dbReference type="InterPro" id="IPR012296">
    <property type="entry name" value="Nuclease_put_TT1808"/>
</dbReference>